<proteinExistence type="predicted"/>
<sequence length="161" mass="17722">MKQDPSRESLINLLLPLFLILGLVLLLSLNAGQNNQTAESVSLLEAWLKVIVSYLAAGAEIAAALVIGEAIMRGLLSYIRQLLSRRQQPDATKVIRLQLGRVLALGLEFTVASDILLTAVAPTRQDILNLGAIVLLRTLLNYFLEREIRQGEQPVVQRNLS</sequence>
<dbReference type="Pfam" id="PF07784">
    <property type="entry name" value="DUF1622"/>
    <property type="match status" value="1"/>
</dbReference>
<keyword evidence="1" id="KW-0812">Transmembrane</keyword>
<evidence type="ECO:0000313" key="2">
    <source>
        <dbReference type="EMBL" id="MEP0820632.1"/>
    </source>
</evidence>
<evidence type="ECO:0000313" key="3">
    <source>
        <dbReference type="Proteomes" id="UP001464891"/>
    </source>
</evidence>
<dbReference type="Proteomes" id="UP001464891">
    <property type="component" value="Unassembled WGS sequence"/>
</dbReference>
<gene>
    <name evidence="2" type="ORF">NC998_26435</name>
</gene>
<protein>
    <submittedName>
        <fullName evidence="2">DUF1622 domain-containing protein</fullName>
    </submittedName>
</protein>
<feature type="transmembrane region" description="Helical" evidence="1">
    <location>
        <begin position="51"/>
        <end position="76"/>
    </location>
</feature>
<keyword evidence="1" id="KW-0472">Membrane</keyword>
<keyword evidence="3" id="KW-1185">Reference proteome</keyword>
<dbReference type="PANTHER" id="PTHR38468:SF1">
    <property type="entry name" value="SLL0939 PROTEIN"/>
    <property type="match status" value="1"/>
</dbReference>
<organism evidence="2 3">
    <name type="scientific">Trichocoleus desertorum GB2-A4</name>
    <dbReference type="NCBI Taxonomy" id="2933944"/>
    <lineage>
        <taxon>Bacteria</taxon>
        <taxon>Bacillati</taxon>
        <taxon>Cyanobacteriota</taxon>
        <taxon>Cyanophyceae</taxon>
        <taxon>Leptolyngbyales</taxon>
        <taxon>Trichocoleusaceae</taxon>
        <taxon>Trichocoleus</taxon>
    </lineage>
</organism>
<name>A0ABV0JFR8_9CYAN</name>
<keyword evidence="1" id="KW-1133">Transmembrane helix</keyword>
<evidence type="ECO:0000256" key="1">
    <source>
        <dbReference type="SAM" id="Phobius"/>
    </source>
</evidence>
<accession>A0ABV0JFR8</accession>
<dbReference type="PANTHER" id="PTHR38468">
    <property type="entry name" value="SLL0939 PROTEIN"/>
    <property type="match status" value="1"/>
</dbReference>
<comment type="caution">
    <text evidence="2">The sequence shown here is derived from an EMBL/GenBank/DDBJ whole genome shotgun (WGS) entry which is preliminary data.</text>
</comment>
<dbReference type="EMBL" id="JAMPKM010000037">
    <property type="protein sequence ID" value="MEP0820632.1"/>
    <property type="molecule type" value="Genomic_DNA"/>
</dbReference>
<dbReference type="InterPro" id="IPR012427">
    <property type="entry name" value="DUF1622"/>
</dbReference>
<dbReference type="RefSeq" id="WP_190443428.1">
    <property type="nucleotide sequence ID" value="NZ_JAMPKM010000037.1"/>
</dbReference>
<reference evidence="2 3" key="1">
    <citation type="submission" date="2022-04" db="EMBL/GenBank/DDBJ databases">
        <title>Positive selection, recombination, and allopatry shape intraspecific diversity of widespread and dominant cyanobacteria.</title>
        <authorList>
            <person name="Wei J."/>
            <person name="Shu W."/>
            <person name="Hu C."/>
        </authorList>
    </citation>
    <scope>NUCLEOTIDE SEQUENCE [LARGE SCALE GENOMIC DNA]</scope>
    <source>
        <strain evidence="2 3">GB2-A4</strain>
    </source>
</reference>
<feature type="transmembrane region" description="Helical" evidence="1">
    <location>
        <begin position="12"/>
        <end position="31"/>
    </location>
</feature>